<keyword evidence="3 7" id="KW-0963">Cytoplasm</keyword>
<dbReference type="NCBIfam" id="NF003544">
    <property type="entry name" value="PRK05201.1"/>
    <property type="match status" value="1"/>
</dbReference>
<feature type="region of interest" description="Disordered" evidence="8">
    <location>
        <begin position="148"/>
        <end position="170"/>
    </location>
</feature>
<evidence type="ECO:0000313" key="11">
    <source>
        <dbReference type="EMBL" id="PNS08422.1"/>
    </source>
</evidence>
<keyword evidence="6 7" id="KW-0143">Chaperone</keyword>
<dbReference type="FunFam" id="3.40.50.300:FF:000220">
    <property type="entry name" value="ATP-dependent protease ATPase subunit HslU"/>
    <property type="match status" value="1"/>
</dbReference>
<evidence type="ECO:0000256" key="3">
    <source>
        <dbReference type="ARBA" id="ARBA00022490"/>
    </source>
</evidence>
<feature type="binding site" evidence="7">
    <location>
        <position position="332"/>
    </location>
    <ligand>
        <name>ATP</name>
        <dbReference type="ChEBI" id="CHEBI:30616"/>
    </ligand>
</feature>
<dbReference type="EMBL" id="NPZB01000001">
    <property type="protein sequence ID" value="PNS08422.1"/>
    <property type="molecule type" value="Genomic_DNA"/>
</dbReference>
<evidence type="ECO:0000256" key="2">
    <source>
        <dbReference type="ARBA" id="ARBA00009771"/>
    </source>
</evidence>
<dbReference type="PANTHER" id="PTHR48102:SF3">
    <property type="entry name" value="ATP-DEPENDENT PROTEASE ATPASE SUBUNIT HSLU"/>
    <property type="match status" value="1"/>
</dbReference>
<dbReference type="OrthoDB" id="9804062at2"/>
<evidence type="ECO:0000256" key="8">
    <source>
        <dbReference type="SAM" id="MobiDB-lite"/>
    </source>
</evidence>
<reference evidence="11 12" key="1">
    <citation type="submission" date="2017-08" db="EMBL/GenBank/DDBJ databases">
        <title>Lysobacter sylvestris genome.</title>
        <authorList>
            <person name="Zhang D.-C."/>
            <person name="Albuquerque L."/>
            <person name="Franca L."/>
            <person name="Froufe H.J.C."/>
            <person name="Barroso C."/>
            <person name="Egas C."/>
            <person name="Da Costa M."/>
            <person name="Margesin R."/>
        </authorList>
    </citation>
    <scope>NUCLEOTIDE SEQUENCE [LARGE SCALE GENOMIC DNA]</scope>
    <source>
        <strain evidence="11 12">AM20-91</strain>
    </source>
</reference>
<protein>
    <recommendedName>
        <fullName evidence="7">ATP-dependent protease ATPase subunit HslU</fullName>
    </recommendedName>
    <alternativeName>
        <fullName evidence="7">Unfoldase HslU</fullName>
    </alternativeName>
</protein>
<evidence type="ECO:0000259" key="9">
    <source>
        <dbReference type="SMART" id="SM00382"/>
    </source>
</evidence>
<comment type="function">
    <text evidence="7">ATPase subunit of a proteasome-like degradation complex; this subunit has chaperone activity. The binding of ATP and its subsequent hydrolysis by HslU are essential for unfolding of protein substrates subsequently hydrolyzed by HslV. HslU recognizes the N-terminal part of its protein substrates and unfolds these before they are guided to HslV for hydrolysis.</text>
</comment>
<organism evidence="11 12">
    <name type="scientific">Solilutibacter silvestris</name>
    <dbReference type="NCBI Taxonomy" id="1645665"/>
    <lineage>
        <taxon>Bacteria</taxon>
        <taxon>Pseudomonadati</taxon>
        <taxon>Pseudomonadota</taxon>
        <taxon>Gammaproteobacteria</taxon>
        <taxon>Lysobacterales</taxon>
        <taxon>Lysobacteraceae</taxon>
        <taxon>Solilutibacter</taxon>
    </lineage>
</organism>
<dbReference type="Gene3D" id="1.10.8.60">
    <property type="match status" value="1"/>
</dbReference>
<dbReference type="SMART" id="SM01086">
    <property type="entry name" value="ClpB_D2-small"/>
    <property type="match status" value="1"/>
</dbReference>
<dbReference type="GO" id="GO:0043335">
    <property type="term" value="P:protein unfolding"/>
    <property type="evidence" value="ECO:0007669"/>
    <property type="project" value="UniProtKB-UniRule"/>
</dbReference>
<dbReference type="FunFam" id="3.40.50.300:FF:000213">
    <property type="entry name" value="ATP-dependent protease ATPase subunit HslU"/>
    <property type="match status" value="1"/>
</dbReference>
<dbReference type="InterPro" id="IPR003959">
    <property type="entry name" value="ATPase_AAA_core"/>
</dbReference>
<dbReference type="Proteomes" id="UP000236220">
    <property type="component" value="Unassembled WGS sequence"/>
</dbReference>
<dbReference type="GO" id="GO:0008233">
    <property type="term" value="F:peptidase activity"/>
    <property type="evidence" value="ECO:0007669"/>
    <property type="project" value="UniProtKB-KW"/>
</dbReference>
<evidence type="ECO:0000256" key="6">
    <source>
        <dbReference type="ARBA" id="ARBA00023186"/>
    </source>
</evidence>
<comment type="caution">
    <text evidence="11">The sequence shown here is derived from an EMBL/GenBank/DDBJ whole genome shotgun (WGS) entry which is preliminary data.</text>
</comment>
<proteinExistence type="inferred from homology"/>
<keyword evidence="11" id="KW-0645">Protease</keyword>
<dbReference type="SMART" id="SM00382">
    <property type="entry name" value="AAA"/>
    <property type="match status" value="1"/>
</dbReference>
<keyword evidence="11" id="KW-0378">Hydrolase</keyword>
<comment type="subunit">
    <text evidence="7">A double ring-shaped homohexamer of HslV is capped on each side by a ring-shaped HslU homohexamer. The assembly of the HslU/HslV complex is dependent on binding of ATP.</text>
</comment>
<dbReference type="Gene3D" id="3.40.50.300">
    <property type="entry name" value="P-loop containing nucleotide triphosphate hydrolases"/>
    <property type="match status" value="2"/>
</dbReference>
<evidence type="ECO:0000256" key="4">
    <source>
        <dbReference type="ARBA" id="ARBA00022741"/>
    </source>
</evidence>
<dbReference type="GO" id="GO:0036402">
    <property type="term" value="F:proteasome-activating activity"/>
    <property type="evidence" value="ECO:0007669"/>
    <property type="project" value="UniProtKB-UniRule"/>
</dbReference>
<feature type="binding site" evidence="7">
    <location>
        <begin position="63"/>
        <end position="68"/>
    </location>
    <ligand>
        <name>ATP</name>
        <dbReference type="ChEBI" id="CHEBI:30616"/>
    </ligand>
</feature>
<accession>A0A2K1Q054</accession>
<dbReference type="SUPFAM" id="SSF52540">
    <property type="entry name" value="P-loop containing nucleoside triphosphate hydrolases"/>
    <property type="match status" value="1"/>
</dbReference>
<dbReference type="NCBIfam" id="TIGR00390">
    <property type="entry name" value="hslU"/>
    <property type="match status" value="1"/>
</dbReference>
<feature type="domain" description="AAA+ ATPase" evidence="9">
    <location>
        <begin position="52"/>
        <end position="347"/>
    </location>
</feature>
<feature type="binding site" evidence="7">
    <location>
        <position position="21"/>
    </location>
    <ligand>
        <name>ATP</name>
        <dbReference type="ChEBI" id="CHEBI:30616"/>
    </ligand>
</feature>
<name>A0A2K1Q054_9GAMM</name>
<dbReference type="HAMAP" id="MF_00249">
    <property type="entry name" value="HslU"/>
    <property type="match status" value="1"/>
</dbReference>
<dbReference type="InterPro" id="IPR004491">
    <property type="entry name" value="HslU"/>
</dbReference>
<evidence type="ECO:0000256" key="5">
    <source>
        <dbReference type="ARBA" id="ARBA00022840"/>
    </source>
</evidence>
<comment type="similarity">
    <text evidence="2 7">Belongs to the ClpX chaperone family. HslU subfamily.</text>
</comment>
<dbReference type="InterPro" id="IPR003593">
    <property type="entry name" value="AAA+_ATPase"/>
</dbReference>
<sequence>MTDSSSMTPREIVAELDRHIIGQQQAKRAVAIALRNRWRRAQLSDELRHEVMPKNILMIGPTGVGKTEIARRLATLANAPFVKVEATRFTEVGYVGKDVEQIIRDLADTAVKLYREQAKQRVRTQAEERAEDRVLDALLPQREHAPSGFGFNAADVRNEPSAVESDTRRKLRQQLRSGELDERQIEIETTVNVGVDIMAPPGMEEMSQQLRSMFSQLSGGKTHKKTLTVKAARVALQDEEAAKLVNEDEVREAAIEACEQHGIVFIDEIDKVAKRSEGHGADVSREGVQRDLLPLVEGSTVSTKYGPVRTDHILFIASGAFHLAKPSDLIPEMQGRFPIRVELGALGKGDFVRILTEPKAALTKQYVELMKTEGLELSFGDDAVDRLAEIAAEVNDRQENIGARRLHTVLERLLESLSFEAPDRGGTLVIDRAYVDGHIGELVKDQDLSRYIL</sequence>
<dbReference type="Pfam" id="PF00004">
    <property type="entry name" value="AAA"/>
    <property type="match status" value="1"/>
</dbReference>
<feature type="binding site" evidence="7">
    <location>
        <position position="404"/>
    </location>
    <ligand>
        <name>ATP</name>
        <dbReference type="ChEBI" id="CHEBI:30616"/>
    </ligand>
</feature>
<dbReference type="GO" id="GO:0009376">
    <property type="term" value="C:HslUV protease complex"/>
    <property type="evidence" value="ECO:0007669"/>
    <property type="project" value="UniProtKB-UniRule"/>
</dbReference>
<feature type="domain" description="Clp ATPase C-terminal" evidence="10">
    <location>
        <begin position="346"/>
        <end position="444"/>
    </location>
</feature>
<keyword evidence="12" id="KW-1185">Reference proteome</keyword>
<dbReference type="Pfam" id="PF07724">
    <property type="entry name" value="AAA_2"/>
    <property type="match status" value="1"/>
</dbReference>
<dbReference type="GO" id="GO:0005524">
    <property type="term" value="F:ATP binding"/>
    <property type="evidence" value="ECO:0007669"/>
    <property type="project" value="UniProtKB-UniRule"/>
</dbReference>
<evidence type="ECO:0000259" key="10">
    <source>
        <dbReference type="SMART" id="SM01086"/>
    </source>
</evidence>
<dbReference type="InterPro" id="IPR019489">
    <property type="entry name" value="Clp_ATPase_C"/>
</dbReference>
<dbReference type="AlphaFoldDB" id="A0A2K1Q054"/>
<evidence type="ECO:0000313" key="12">
    <source>
        <dbReference type="Proteomes" id="UP000236220"/>
    </source>
</evidence>
<dbReference type="PANTHER" id="PTHR48102">
    <property type="entry name" value="ATP-DEPENDENT CLP PROTEASE ATP-BINDING SUBUNIT CLPX-LIKE, MITOCHONDRIAL-RELATED"/>
    <property type="match status" value="1"/>
</dbReference>
<feature type="binding site" evidence="7">
    <location>
        <position position="267"/>
    </location>
    <ligand>
        <name>ATP</name>
        <dbReference type="ChEBI" id="CHEBI:30616"/>
    </ligand>
</feature>
<dbReference type="RefSeq" id="WP_103073607.1">
    <property type="nucleotide sequence ID" value="NZ_NPZB01000001.1"/>
</dbReference>
<evidence type="ECO:0000256" key="1">
    <source>
        <dbReference type="ARBA" id="ARBA00004496"/>
    </source>
</evidence>
<keyword evidence="4 7" id="KW-0547">Nucleotide-binding</keyword>
<dbReference type="GO" id="GO:0016887">
    <property type="term" value="F:ATP hydrolysis activity"/>
    <property type="evidence" value="ECO:0007669"/>
    <property type="project" value="InterPro"/>
</dbReference>
<gene>
    <name evidence="7" type="primary">hslU</name>
    <name evidence="11" type="ORF">Lysil_0051</name>
</gene>
<keyword evidence="5 7" id="KW-0067">ATP-binding</keyword>
<comment type="subcellular location">
    <subcellularLocation>
        <location evidence="1 7">Cytoplasm</location>
    </subcellularLocation>
</comment>
<evidence type="ECO:0000256" key="7">
    <source>
        <dbReference type="HAMAP-Rule" id="MF_00249"/>
    </source>
</evidence>
<dbReference type="CDD" id="cd19498">
    <property type="entry name" value="RecA-like_HslU"/>
    <property type="match status" value="1"/>
</dbReference>
<dbReference type="InterPro" id="IPR050052">
    <property type="entry name" value="ATP-dep_Clp_protease_ClpX"/>
</dbReference>
<dbReference type="InterPro" id="IPR027417">
    <property type="entry name" value="P-loop_NTPase"/>
</dbReference>